<gene>
    <name evidence="2" type="ORF">MPSYJ_00530</name>
</gene>
<dbReference type="EMBL" id="AP022574">
    <property type="protein sequence ID" value="BBX66592.1"/>
    <property type="molecule type" value="Genomic_DNA"/>
</dbReference>
<feature type="binding site" evidence="1">
    <location>
        <position position="68"/>
    </location>
    <ligand>
        <name>Mg(2+)</name>
        <dbReference type="ChEBI" id="CHEBI:18420"/>
        <label>1</label>
    </ligand>
</feature>
<dbReference type="Proteomes" id="UP000466514">
    <property type="component" value="Chromosome"/>
</dbReference>
<accession>A0A7I7M3Y7</accession>
<evidence type="ECO:0008006" key="4">
    <source>
        <dbReference type="Google" id="ProtNLM"/>
    </source>
</evidence>
<dbReference type="GO" id="GO:0046872">
    <property type="term" value="F:metal ion binding"/>
    <property type="evidence" value="ECO:0007669"/>
    <property type="project" value="UniProtKB-KW"/>
</dbReference>
<feature type="binding site" evidence="1">
    <location>
        <position position="71"/>
    </location>
    <ligand>
        <name>Mg(2+)</name>
        <dbReference type="ChEBI" id="CHEBI:18420"/>
        <label>1</label>
    </ligand>
</feature>
<dbReference type="KEGG" id="mpsc:MPSYJ_00530"/>
<dbReference type="AlphaFoldDB" id="A0A7I7M3Y7"/>
<evidence type="ECO:0000313" key="3">
    <source>
        <dbReference type="Proteomes" id="UP000466514"/>
    </source>
</evidence>
<dbReference type="Gene3D" id="1.10.4080.10">
    <property type="entry name" value="ADP-ribosylation/Crystallin J1"/>
    <property type="match status" value="1"/>
</dbReference>
<keyword evidence="1" id="KW-0479">Metal-binding</keyword>
<evidence type="ECO:0000256" key="1">
    <source>
        <dbReference type="PIRSR" id="PIRSR605502-1"/>
    </source>
</evidence>
<keyword evidence="1" id="KW-0460">Magnesium</keyword>
<sequence>MRCGRSLDVAEVARPADFPNNGWVVTALQAAWSAIATTPVPEDDPAAGVCRADHLRLSLDAAVRAGFDTDTVAAIAGGLLGAAHGASAVPLQWRALLHGWPGMSARELTSMARSIARRGKPDTFDPRYPGYRVGALVAHPYDEKVLLGGIGASHSLPTG</sequence>
<keyword evidence="3" id="KW-1185">Reference proteome</keyword>
<protein>
    <recommendedName>
        <fullName evidence="4">ADP-ribosylglycohydrolase</fullName>
    </recommendedName>
</protein>
<organism evidence="2 3">
    <name type="scientific">Mycolicibacterium psychrotolerans</name>
    <dbReference type="NCBI Taxonomy" id="216929"/>
    <lineage>
        <taxon>Bacteria</taxon>
        <taxon>Bacillati</taxon>
        <taxon>Actinomycetota</taxon>
        <taxon>Actinomycetes</taxon>
        <taxon>Mycobacteriales</taxon>
        <taxon>Mycobacteriaceae</taxon>
        <taxon>Mycolicibacterium</taxon>
    </lineage>
</organism>
<reference evidence="2 3" key="1">
    <citation type="journal article" date="2019" name="Emerg. Microbes Infect.">
        <title>Comprehensive subspecies identification of 175 nontuberculous mycobacteria species based on 7547 genomic profiles.</title>
        <authorList>
            <person name="Matsumoto Y."/>
            <person name="Kinjo T."/>
            <person name="Motooka D."/>
            <person name="Nabeya D."/>
            <person name="Jung N."/>
            <person name="Uechi K."/>
            <person name="Horii T."/>
            <person name="Iida T."/>
            <person name="Fujita J."/>
            <person name="Nakamura S."/>
        </authorList>
    </citation>
    <scope>NUCLEOTIDE SEQUENCE [LARGE SCALE GENOMIC DNA]</scope>
    <source>
        <strain evidence="2 3">JCM 13323</strain>
    </source>
</reference>
<dbReference type="Pfam" id="PF03747">
    <property type="entry name" value="ADP_ribosyl_GH"/>
    <property type="match status" value="1"/>
</dbReference>
<comment type="cofactor">
    <cofactor evidence="1">
        <name>Mg(2+)</name>
        <dbReference type="ChEBI" id="CHEBI:18420"/>
    </cofactor>
    <text evidence="1">Binds 2 magnesium ions per subunit.</text>
</comment>
<feature type="binding site" evidence="1">
    <location>
        <position position="70"/>
    </location>
    <ligand>
        <name>Mg(2+)</name>
        <dbReference type="ChEBI" id="CHEBI:18420"/>
        <label>1</label>
    </ligand>
</feature>
<dbReference type="InterPro" id="IPR005502">
    <property type="entry name" value="Ribosyl_crysJ1"/>
</dbReference>
<proteinExistence type="predicted"/>
<dbReference type="SUPFAM" id="SSF101478">
    <property type="entry name" value="ADP-ribosylglycohydrolase"/>
    <property type="match status" value="1"/>
</dbReference>
<dbReference type="InterPro" id="IPR036705">
    <property type="entry name" value="Ribosyl_crysJ1_sf"/>
</dbReference>
<evidence type="ECO:0000313" key="2">
    <source>
        <dbReference type="EMBL" id="BBX66592.1"/>
    </source>
</evidence>
<name>A0A7I7M3Y7_9MYCO</name>
<dbReference type="RefSeq" id="WP_264058525.1">
    <property type="nucleotide sequence ID" value="NZ_AP022574.1"/>
</dbReference>